<dbReference type="NCBIfam" id="NF041460">
    <property type="entry name" value="kinGactiv_GlnX"/>
    <property type="match status" value="1"/>
</dbReference>
<protein>
    <submittedName>
        <fullName evidence="1">Uncharacterized protein</fullName>
    </submittedName>
</protein>
<reference evidence="1 2" key="1">
    <citation type="journal article" date="2019" name="Emerg. Microbes Infect.">
        <title>Comprehensive subspecies identification of 175 nontuberculous mycobacteria species based on 7547 genomic profiles.</title>
        <authorList>
            <person name="Matsumoto Y."/>
            <person name="Kinjo T."/>
            <person name="Motooka D."/>
            <person name="Nabeya D."/>
            <person name="Jung N."/>
            <person name="Uechi K."/>
            <person name="Horii T."/>
            <person name="Iida T."/>
            <person name="Fujita J."/>
            <person name="Nakamura S."/>
        </authorList>
    </citation>
    <scope>NUCLEOTIDE SEQUENCE [LARGE SCALE GENOMIC DNA]</scope>
    <source>
        <strain evidence="1 2">JCM 14738</strain>
    </source>
</reference>
<dbReference type="EMBL" id="AP022613">
    <property type="protein sequence ID" value="BBZ37205.1"/>
    <property type="molecule type" value="Genomic_DNA"/>
</dbReference>
<evidence type="ECO:0000313" key="1">
    <source>
        <dbReference type="EMBL" id="BBZ37205.1"/>
    </source>
</evidence>
<proteinExistence type="predicted"/>
<name>A0A1X1TJ86_9MYCO</name>
<dbReference type="RefSeq" id="WP_085231929.1">
    <property type="nucleotide sequence ID" value="NZ_AP022613.1"/>
</dbReference>
<keyword evidence="2" id="KW-1185">Reference proteome</keyword>
<evidence type="ECO:0000313" key="2">
    <source>
        <dbReference type="Proteomes" id="UP000467385"/>
    </source>
</evidence>
<organism evidence="1 2">
    <name type="scientific">Mycobacterium conspicuum</name>
    <dbReference type="NCBI Taxonomy" id="44010"/>
    <lineage>
        <taxon>Bacteria</taxon>
        <taxon>Bacillati</taxon>
        <taxon>Actinomycetota</taxon>
        <taxon>Actinomycetes</taxon>
        <taxon>Mycobacteriales</taxon>
        <taxon>Mycobacteriaceae</taxon>
        <taxon>Mycobacterium</taxon>
    </lineage>
</organism>
<sequence length="439" mass="47354">MTVELAHPSTEPLGSRSPAEPAHPRWWFISTTPGRILTIGIVLACLGVGSAFATSTTINHRQQVLSTVLNHTEPLSFAAGRLYTTLSVADAAAATAFIAQAEPRGVRLRYEQAITDAAVAVTRASSGLTDQPLVELLGRINAELAVYTGLIEVARTNNREGNPVGSSYLSEASGLMQSTILPDAQLLYKATSERVDTETTASTQIPAPVILVVSATVVFGAFSHRWLARRTRRRINPGLVVGALGILVMMVWVGTALAISTTASRSAKDTAADSLKIVTNVEITAQQARADETLSLIRRGDEEIRKQSFYQRIDAMHEQIDRYMARPDAVDKGELQGADQLLVRWRQANDRINSYISVGNYRAATEVALGSAENDSTPAFDKLDESLVKVMDQSRNHLRNDVLNARSGLSGAQLGGVVLSLGAAVAVALGLWPRLKEYR</sequence>
<accession>A0A1X1TJ86</accession>
<gene>
    <name evidence="1" type="ORF">MCNS_02680</name>
</gene>
<dbReference type="InterPro" id="IPR048183">
    <property type="entry name" value="GlnX-like"/>
</dbReference>
<dbReference type="Proteomes" id="UP000467385">
    <property type="component" value="Chromosome"/>
</dbReference>
<dbReference type="OrthoDB" id="3218196at2"/>
<dbReference type="AlphaFoldDB" id="A0A1X1TJ86"/>
<dbReference type="STRING" id="44010.AWC00_06940"/>